<keyword evidence="3" id="KW-0808">Transferase</keyword>
<dbReference type="SMART" id="SM00729">
    <property type="entry name" value="Elp3"/>
    <property type="match status" value="1"/>
</dbReference>
<accession>A0A7C1FK73</accession>
<evidence type="ECO:0000256" key="6">
    <source>
        <dbReference type="ARBA" id="ARBA00023004"/>
    </source>
</evidence>
<dbReference type="EMBL" id="DSMG01000074">
    <property type="protein sequence ID" value="HDX31153.1"/>
    <property type="molecule type" value="Genomic_DNA"/>
</dbReference>
<evidence type="ECO:0000256" key="2">
    <source>
        <dbReference type="ARBA" id="ARBA00022603"/>
    </source>
</evidence>
<dbReference type="InterPro" id="IPR036724">
    <property type="entry name" value="Cobalamin-bd_sf"/>
</dbReference>
<dbReference type="InterPro" id="IPR023404">
    <property type="entry name" value="rSAM_horseshoe"/>
</dbReference>
<name>A0A7C1FK73_9CHLR</name>
<evidence type="ECO:0000256" key="4">
    <source>
        <dbReference type="ARBA" id="ARBA00022691"/>
    </source>
</evidence>
<keyword evidence="6" id="KW-0408">Iron</keyword>
<dbReference type="CDD" id="cd02068">
    <property type="entry name" value="radical_SAM_B12_BD"/>
    <property type="match status" value="1"/>
</dbReference>
<dbReference type="SFLD" id="SFLDS00029">
    <property type="entry name" value="Radical_SAM"/>
    <property type="match status" value="1"/>
</dbReference>
<dbReference type="GO" id="GO:0051539">
    <property type="term" value="F:4 iron, 4 sulfur cluster binding"/>
    <property type="evidence" value="ECO:0007669"/>
    <property type="project" value="UniProtKB-KW"/>
</dbReference>
<dbReference type="GO" id="GO:0046872">
    <property type="term" value="F:metal ion binding"/>
    <property type="evidence" value="ECO:0007669"/>
    <property type="project" value="UniProtKB-KW"/>
</dbReference>
<keyword evidence="2" id="KW-0489">Methyltransferase</keyword>
<evidence type="ECO:0000256" key="7">
    <source>
        <dbReference type="ARBA" id="ARBA00023014"/>
    </source>
</evidence>
<reference evidence="10" key="1">
    <citation type="journal article" date="2020" name="mSystems">
        <title>Genome- and Community-Level Interaction Insights into Carbon Utilization and Element Cycling Functions of Hydrothermarchaeota in Hydrothermal Sediment.</title>
        <authorList>
            <person name="Zhou Z."/>
            <person name="Liu Y."/>
            <person name="Xu W."/>
            <person name="Pan J."/>
            <person name="Luo Z.H."/>
            <person name="Li M."/>
        </authorList>
    </citation>
    <scope>NUCLEOTIDE SEQUENCE [LARGE SCALE GENOMIC DNA]</scope>
    <source>
        <strain evidence="10">SpSt-289</strain>
    </source>
</reference>
<proteinExistence type="predicted"/>
<dbReference type="AlphaFoldDB" id="A0A7C1FK73"/>
<sequence>MRVLFVEKQINYEPQGIMQLSSVLKQAGHEVALAVADLEDPVQVAREFEPDILGYSVMTGSQRYYFDLNLKIREALNGHKVMSVFGGPHPTFFPEMIEEPGVDGLCVGEGEGPIVDLANALGNGGLKPDIPNWWFKIDGEIIRNPVRPLIHDLGSLPHPDRPLIYDKHPYLRDSPIKHFMGSRGCPYQCTYCFNHAYYQIYKRERRGNQRPVDRIIDEVKWVRSQWPLEHVFFIDDLFIIFDDWLEEFADKWPREVGLPFFCNVRADLLVRAPYKADLLAKAGAYTVSMGIEAGNDRIRRDLLKRHMSKEQIIEAGRLLRSVGINVTATNILGLPGSRLEDDIETMRLNAAAKVSYAQAFIFQPYPGTELGKYAEDMGLANVGTFDDIASISWERSPLLYQDENEKRQVEHLQRWFAIGVEFPWLEPLIRWLIKAPHNPFIDKTYWYIHKTFKGILLQRRVYATRFSVRKLFIVAKHFFRMGS</sequence>
<dbReference type="GO" id="GO:0031419">
    <property type="term" value="F:cobalamin binding"/>
    <property type="evidence" value="ECO:0007669"/>
    <property type="project" value="InterPro"/>
</dbReference>
<dbReference type="InterPro" id="IPR006638">
    <property type="entry name" value="Elp3/MiaA/NifB-like_rSAM"/>
</dbReference>
<keyword evidence="4" id="KW-0949">S-adenosyl-L-methionine</keyword>
<dbReference type="SUPFAM" id="SSF52242">
    <property type="entry name" value="Cobalamin (vitamin B12)-binding domain"/>
    <property type="match status" value="1"/>
</dbReference>
<dbReference type="Gene3D" id="3.40.50.280">
    <property type="entry name" value="Cobalamin-binding domain"/>
    <property type="match status" value="1"/>
</dbReference>
<dbReference type="PANTHER" id="PTHR43409">
    <property type="entry name" value="ANAEROBIC MAGNESIUM-PROTOPORPHYRIN IX MONOMETHYL ESTER CYCLASE-RELATED"/>
    <property type="match status" value="1"/>
</dbReference>
<dbReference type="InterPro" id="IPR007197">
    <property type="entry name" value="rSAM"/>
</dbReference>
<feature type="domain" description="B12-binding" evidence="8">
    <location>
        <begin position="1"/>
        <end position="128"/>
    </location>
</feature>
<dbReference type="Pfam" id="PF04055">
    <property type="entry name" value="Radical_SAM"/>
    <property type="match status" value="1"/>
</dbReference>
<evidence type="ECO:0000256" key="5">
    <source>
        <dbReference type="ARBA" id="ARBA00022723"/>
    </source>
</evidence>
<dbReference type="SUPFAM" id="SSF102114">
    <property type="entry name" value="Radical SAM enzymes"/>
    <property type="match status" value="1"/>
</dbReference>
<evidence type="ECO:0000313" key="10">
    <source>
        <dbReference type="EMBL" id="HDX31153.1"/>
    </source>
</evidence>
<dbReference type="PROSITE" id="PS51332">
    <property type="entry name" value="B12_BINDING"/>
    <property type="match status" value="1"/>
</dbReference>
<evidence type="ECO:0000256" key="3">
    <source>
        <dbReference type="ARBA" id="ARBA00022679"/>
    </source>
</evidence>
<dbReference type="CDD" id="cd01335">
    <property type="entry name" value="Radical_SAM"/>
    <property type="match status" value="1"/>
</dbReference>
<dbReference type="InterPro" id="IPR058240">
    <property type="entry name" value="rSAM_sf"/>
</dbReference>
<comment type="caution">
    <text evidence="10">The sequence shown here is derived from an EMBL/GenBank/DDBJ whole genome shotgun (WGS) entry which is preliminary data.</text>
</comment>
<protein>
    <submittedName>
        <fullName evidence="10">Radical SAM protein</fullName>
    </submittedName>
</protein>
<dbReference type="GO" id="GO:0003824">
    <property type="term" value="F:catalytic activity"/>
    <property type="evidence" value="ECO:0007669"/>
    <property type="project" value="InterPro"/>
</dbReference>
<dbReference type="Pfam" id="PF02310">
    <property type="entry name" value="B12-binding"/>
    <property type="match status" value="1"/>
</dbReference>
<dbReference type="PANTHER" id="PTHR43409:SF7">
    <property type="entry name" value="BLL1977 PROTEIN"/>
    <property type="match status" value="1"/>
</dbReference>
<comment type="cofactor">
    <cofactor evidence="1">
        <name>[4Fe-4S] cluster</name>
        <dbReference type="ChEBI" id="CHEBI:49883"/>
    </cofactor>
</comment>
<gene>
    <name evidence="10" type="ORF">ENQ20_06615</name>
</gene>
<dbReference type="SFLD" id="SFLDG01123">
    <property type="entry name" value="methyltransferase_(Class_B)"/>
    <property type="match status" value="1"/>
</dbReference>
<dbReference type="GO" id="GO:0005829">
    <property type="term" value="C:cytosol"/>
    <property type="evidence" value="ECO:0007669"/>
    <property type="project" value="TreeGrafter"/>
</dbReference>
<dbReference type="SFLD" id="SFLDG01082">
    <property type="entry name" value="B12-binding_domain_containing"/>
    <property type="match status" value="1"/>
</dbReference>
<keyword evidence="5" id="KW-0479">Metal-binding</keyword>
<dbReference type="PROSITE" id="PS51918">
    <property type="entry name" value="RADICAL_SAM"/>
    <property type="match status" value="1"/>
</dbReference>
<dbReference type="InterPro" id="IPR051198">
    <property type="entry name" value="BchE-like"/>
</dbReference>
<feature type="domain" description="Radical SAM core" evidence="9">
    <location>
        <begin position="171"/>
        <end position="395"/>
    </location>
</feature>
<dbReference type="Gene3D" id="3.80.30.20">
    <property type="entry name" value="tm_1862 like domain"/>
    <property type="match status" value="1"/>
</dbReference>
<dbReference type="InterPro" id="IPR034466">
    <property type="entry name" value="Methyltransferase_Class_B"/>
</dbReference>
<keyword evidence="7" id="KW-0411">Iron-sulfur</keyword>
<organism evidence="10">
    <name type="scientific">Caldilinea aerophila</name>
    <dbReference type="NCBI Taxonomy" id="133453"/>
    <lineage>
        <taxon>Bacteria</taxon>
        <taxon>Bacillati</taxon>
        <taxon>Chloroflexota</taxon>
        <taxon>Caldilineae</taxon>
        <taxon>Caldilineales</taxon>
        <taxon>Caldilineaceae</taxon>
        <taxon>Caldilinea</taxon>
    </lineage>
</organism>
<evidence type="ECO:0000259" key="8">
    <source>
        <dbReference type="PROSITE" id="PS51332"/>
    </source>
</evidence>
<evidence type="ECO:0000256" key="1">
    <source>
        <dbReference type="ARBA" id="ARBA00001966"/>
    </source>
</evidence>
<evidence type="ECO:0000259" key="9">
    <source>
        <dbReference type="PROSITE" id="PS51918"/>
    </source>
</evidence>
<dbReference type="InterPro" id="IPR006158">
    <property type="entry name" value="Cobalamin-bd"/>
</dbReference>